<keyword evidence="14" id="KW-1185">Reference proteome</keyword>
<dbReference type="EMBL" id="AP006502">
    <property type="protein sequence ID" value="BAM83243.1"/>
    <property type="molecule type" value="Genomic_DNA"/>
</dbReference>
<comment type="catalytic activity">
    <reaction evidence="8">
        <text>L-threonyl-[protein] + ATP = O-phospho-L-threonyl-[protein] + ADP + H(+)</text>
        <dbReference type="Rhea" id="RHEA:46608"/>
        <dbReference type="Rhea" id="RHEA-COMP:11060"/>
        <dbReference type="Rhea" id="RHEA-COMP:11605"/>
        <dbReference type="ChEBI" id="CHEBI:15378"/>
        <dbReference type="ChEBI" id="CHEBI:30013"/>
        <dbReference type="ChEBI" id="CHEBI:30616"/>
        <dbReference type="ChEBI" id="CHEBI:61977"/>
        <dbReference type="ChEBI" id="CHEBI:456216"/>
        <dbReference type="EC" id="2.7.12.2"/>
    </reaction>
</comment>
<evidence type="ECO:0000313" key="13">
    <source>
        <dbReference type="EMBL" id="BAM83243.1"/>
    </source>
</evidence>
<evidence type="ECO:0000256" key="11">
    <source>
        <dbReference type="SAM" id="MobiDB-lite"/>
    </source>
</evidence>
<feature type="region of interest" description="Disordered" evidence="11">
    <location>
        <begin position="57"/>
        <end position="89"/>
    </location>
</feature>
<keyword evidence="2 10" id="KW-0547">Nucleotide-binding</keyword>
<proteinExistence type="inferred from homology"/>
<keyword evidence="4 10" id="KW-0067">ATP-binding</keyword>
<dbReference type="Gramene" id="CMT269CT">
    <property type="protein sequence ID" value="CMT269CT"/>
    <property type="gene ID" value="CMT269C"/>
</dbReference>
<dbReference type="PANTHER" id="PTHR48013">
    <property type="entry name" value="DUAL SPECIFICITY MITOGEN-ACTIVATED PROTEIN KINASE KINASE 5-RELATED"/>
    <property type="match status" value="1"/>
</dbReference>
<dbReference type="GO" id="GO:0005524">
    <property type="term" value="F:ATP binding"/>
    <property type="evidence" value="ECO:0007669"/>
    <property type="project" value="UniProtKB-UniRule"/>
</dbReference>
<dbReference type="EC" id="2.7.12.2" evidence="6"/>
<reference evidence="13 14" key="2">
    <citation type="journal article" date="2007" name="BMC Biol.">
        <title>A 100%-complete sequence reveals unusually simple genomic features in the hot-spring red alga Cyanidioschyzon merolae.</title>
        <authorList>
            <person name="Nozaki H."/>
            <person name="Takano H."/>
            <person name="Misumi O."/>
            <person name="Terasawa K."/>
            <person name="Matsuzaki M."/>
            <person name="Maruyama S."/>
            <person name="Nishida K."/>
            <person name="Yagisawa F."/>
            <person name="Yoshida Y."/>
            <person name="Fujiwara T."/>
            <person name="Takio S."/>
            <person name="Tamura K."/>
            <person name="Chung S.J."/>
            <person name="Nakamura S."/>
            <person name="Kuroiwa H."/>
            <person name="Tanaka K."/>
            <person name="Sato N."/>
            <person name="Kuroiwa T."/>
        </authorList>
    </citation>
    <scope>NUCLEOTIDE SEQUENCE [LARGE SCALE GENOMIC DNA]</scope>
    <source>
        <strain evidence="13 14">10D</strain>
    </source>
</reference>
<sequence length="628" mass="69648">MLRCLRFAEEHSGEGSTLHSRFAPGYAQVDSRLGRVAPKRGRHRVPLWLSGLLKGKVARSPPPAADETRLQASAVNNRKRPQDNYGSATSNSVVAVSNLLETRSKSLSVRRGLGKLTLNETDLNFGDPLQPNDEYGASFECCAEADEAPTAYSTAERQVMACSISAGEAGETSYETRQAAADWKSLKQEDVSMKSSRMESGVSRVMQVSDCPTSNSFGTGSGLKANHLQFLRTIGSGSFASVQLAMYKDKSEPIAIKIIDSSSHRAQIRSEVSVLRMARAHDCENIVHYHEIVEDGNRVMILMELMDVGSIDGLYRRSSVKRLSESVVRAIAWQTLRALQFVHNVCHRVHRDVKPSNLLLNRLGQVKLADFGLSSSISVQKNPQKDNSDLGVHGPVREGKFVGTCLYMAPEMLRASPYDYRADIYSLGISLLECLQGKHPNYDDYLGCRGHLDLIVTLLEKGSPEIPQEIRLSSNARNFLALCLAQDYRQRPSCQELLKHRWFDRLKIPKAPIKNAHLPAPSRSARFTDSMHHCTNTVKRSNSPFPGRPTATREDKQVLSRPSLDLNSMHGSLHPEGIDAVQGRRTASCFSDLEQRIADENSREEIAVFLRLLGITLDGSILQAPQMR</sequence>
<dbReference type="SMART" id="SM00220">
    <property type="entry name" value="S_TKc"/>
    <property type="match status" value="1"/>
</dbReference>
<dbReference type="PROSITE" id="PS50011">
    <property type="entry name" value="PROTEIN_KINASE_DOM"/>
    <property type="match status" value="1"/>
</dbReference>
<dbReference type="InterPro" id="IPR000719">
    <property type="entry name" value="Prot_kinase_dom"/>
</dbReference>
<dbReference type="Proteomes" id="UP000007014">
    <property type="component" value="Chromosome 20"/>
</dbReference>
<evidence type="ECO:0000256" key="5">
    <source>
        <dbReference type="ARBA" id="ARBA00038035"/>
    </source>
</evidence>
<evidence type="ECO:0000256" key="9">
    <source>
        <dbReference type="ARBA" id="ARBA00051693"/>
    </source>
</evidence>
<dbReference type="InterPro" id="IPR011009">
    <property type="entry name" value="Kinase-like_dom_sf"/>
</dbReference>
<accession>M1VMI1</accession>
<dbReference type="STRING" id="280699.M1VMI1"/>
<keyword evidence="1" id="KW-0808">Transferase</keyword>
<dbReference type="HOGENOM" id="CLU_435727_0_0_1"/>
<evidence type="ECO:0000256" key="7">
    <source>
        <dbReference type="ARBA" id="ARBA00049014"/>
    </source>
</evidence>
<dbReference type="RefSeq" id="XP_005539279.1">
    <property type="nucleotide sequence ID" value="XM_005539222.1"/>
</dbReference>
<dbReference type="Pfam" id="PF00069">
    <property type="entry name" value="Pkinase"/>
    <property type="match status" value="1"/>
</dbReference>
<dbReference type="GeneID" id="16997946"/>
<gene>
    <name evidence="13" type="ORF">CYME_CMT269C</name>
</gene>
<feature type="domain" description="Protein kinase" evidence="12">
    <location>
        <begin position="228"/>
        <end position="503"/>
    </location>
</feature>
<comment type="catalytic activity">
    <reaction evidence="7">
        <text>L-seryl-[protein] + ATP = O-phospho-L-seryl-[protein] + ADP + H(+)</text>
        <dbReference type="Rhea" id="RHEA:17989"/>
        <dbReference type="Rhea" id="RHEA-COMP:9863"/>
        <dbReference type="Rhea" id="RHEA-COMP:11604"/>
        <dbReference type="ChEBI" id="CHEBI:15378"/>
        <dbReference type="ChEBI" id="CHEBI:29999"/>
        <dbReference type="ChEBI" id="CHEBI:30616"/>
        <dbReference type="ChEBI" id="CHEBI:83421"/>
        <dbReference type="ChEBI" id="CHEBI:456216"/>
        <dbReference type="EC" id="2.7.12.2"/>
    </reaction>
</comment>
<evidence type="ECO:0000256" key="10">
    <source>
        <dbReference type="PROSITE-ProRule" id="PRU10141"/>
    </source>
</evidence>
<comment type="similarity">
    <text evidence="5">Belongs to the protein kinase superfamily. STE Ser/Thr protein kinase family. MAP kinase kinase subfamily.</text>
</comment>
<dbReference type="GO" id="GO:0004708">
    <property type="term" value="F:MAP kinase kinase activity"/>
    <property type="evidence" value="ECO:0007669"/>
    <property type="project" value="UniProtKB-EC"/>
</dbReference>
<evidence type="ECO:0000256" key="1">
    <source>
        <dbReference type="ARBA" id="ARBA00022679"/>
    </source>
</evidence>
<dbReference type="OMA" id="QREWPAS"/>
<dbReference type="AlphaFoldDB" id="M1VMI1"/>
<evidence type="ECO:0000259" key="12">
    <source>
        <dbReference type="PROSITE" id="PS50011"/>
    </source>
</evidence>
<protein>
    <recommendedName>
        <fullName evidence="6">mitogen-activated protein kinase kinase</fullName>
        <ecNumber evidence="6">2.7.12.2</ecNumber>
    </recommendedName>
</protein>
<dbReference type="PANTHER" id="PTHR48013:SF9">
    <property type="entry name" value="DUAL SPECIFICITY MITOGEN-ACTIVATED PROTEIN KINASE KINASE 5"/>
    <property type="match status" value="1"/>
</dbReference>
<dbReference type="InterPro" id="IPR017441">
    <property type="entry name" value="Protein_kinase_ATP_BS"/>
</dbReference>
<evidence type="ECO:0000256" key="6">
    <source>
        <dbReference type="ARBA" id="ARBA00038999"/>
    </source>
</evidence>
<evidence type="ECO:0000256" key="4">
    <source>
        <dbReference type="ARBA" id="ARBA00022840"/>
    </source>
</evidence>
<reference evidence="13 14" key="1">
    <citation type="journal article" date="2004" name="Nature">
        <title>Genome sequence of the ultrasmall unicellular red alga Cyanidioschyzon merolae 10D.</title>
        <authorList>
            <person name="Matsuzaki M."/>
            <person name="Misumi O."/>
            <person name="Shin-i T."/>
            <person name="Maruyama S."/>
            <person name="Takahara M."/>
            <person name="Miyagishima S."/>
            <person name="Mori T."/>
            <person name="Nishida K."/>
            <person name="Yagisawa F."/>
            <person name="Nishida K."/>
            <person name="Yoshida Y."/>
            <person name="Nishimura Y."/>
            <person name="Nakao S."/>
            <person name="Kobayashi T."/>
            <person name="Momoyama Y."/>
            <person name="Higashiyama T."/>
            <person name="Minoda A."/>
            <person name="Sano M."/>
            <person name="Nomoto H."/>
            <person name="Oishi K."/>
            <person name="Hayashi H."/>
            <person name="Ohta F."/>
            <person name="Nishizaka S."/>
            <person name="Haga S."/>
            <person name="Miura S."/>
            <person name="Morishita T."/>
            <person name="Kabeya Y."/>
            <person name="Terasawa K."/>
            <person name="Suzuki Y."/>
            <person name="Ishii Y."/>
            <person name="Asakawa S."/>
            <person name="Takano H."/>
            <person name="Ohta N."/>
            <person name="Kuroiwa H."/>
            <person name="Tanaka K."/>
            <person name="Shimizu N."/>
            <person name="Sugano S."/>
            <person name="Sato N."/>
            <person name="Nozaki H."/>
            <person name="Ogasawara N."/>
            <person name="Kohara Y."/>
            <person name="Kuroiwa T."/>
        </authorList>
    </citation>
    <scope>NUCLEOTIDE SEQUENCE [LARGE SCALE GENOMIC DNA]</scope>
    <source>
        <strain evidence="13 14">10D</strain>
    </source>
</reference>
<keyword evidence="3 13" id="KW-0418">Kinase</keyword>
<comment type="catalytic activity">
    <reaction evidence="9">
        <text>L-tyrosyl-[protein] + ATP = O-phospho-L-tyrosyl-[protein] + ADP + H(+)</text>
        <dbReference type="Rhea" id="RHEA:10596"/>
        <dbReference type="Rhea" id="RHEA-COMP:10136"/>
        <dbReference type="Rhea" id="RHEA-COMP:20101"/>
        <dbReference type="ChEBI" id="CHEBI:15378"/>
        <dbReference type="ChEBI" id="CHEBI:30616"/>
        <dbReference type="ChEBI" id="CHEBI:46858"/>
        <dbReference type="ChEBI" id="CHEBI:61978"/>
        <dbReference type="ChEBI" id="CHEBI:456216"/>
        <dbReference type="EC" id="2.7.12.2"/>
    </reaction>
</comment>
<dbReference type="PROSITE" id="PS00107">
    <property type="entry name" value="PROTEIN_KINASE_ATP"/>
    <property type="match status" value="1"/>
</dbReference>
<feature type="binding site" evidence="10">
    <location>
        <position position="257"/>
    </location>
    <ligand>
        <name>ATP</name>
        <dbReference type="ChEBI" id="CHEBI:30616"/>
    </ligand>
</feature>
<evidence type="ECO:0000256" key="2">
    <source>
        <dbReference type="ARBA" id="ARBA00022741"/>
    </source>
</evidence>
<evidence type="ECO:0000256" key="3">
    <source>
        <dbReference type="ARBA" id="ARBA00022777"/>
    </source>
</evidence>
<feature type="region of interest" description="Disordered" evidence="11">
    <location>
        <begin position="536"/>
        <end position="561"/>
    </location>
</feature>
<dbReference type="eggNOG" id="KOG0581">
    <property type="taxonomic scope" value="Eukaryota"/>
</dbReference>
<organism evidence="13 14">
    <name type="scientific">Cyanidioschyzon merolae (strain NIES-3377 / 10D)</name>
    <name type="common">Unicellular red alga</name>
    <dbReference type="NCBI Taxonomy" id="280699"/>
    <lineage>
        <taxon>Eukaryota</taxon>
        <taxon>Rhodophyta</taxon>
        <taxon>Bangiophyceae</taxon>
        <taxon>Cyanidiales</taxon>
        <taxon>Cyanidiaceae</taxon>
        <taxon>Cyanidioschyzon</taxon>
    </lineage>
</organism>
<dbReference type="SUPFAM" id="SSF56112">
    <property type="entry name" value="Protein kinase-like (PK-like)"/>
    <property type="match status" value="1"/>
</dbReference>
<evidence type="ECO:0000256" key="8">
    <source>
        <dbReference type="ARBA" id="ARBA00049299"/>
    </source>
</evidence>
<dbReference type="KEGG" id="cme:CYME_CMT269C"/>
<name>M1VMI1_CYAM1</name>
<evidence type="ECO:0000313" key="14">
    <source>
        <dbReference type="Proteomes" id="UP000007014"/>
    </source>
</evidence>
<dbReference type="Gene3D" id="1.10.510.10">
    <property type="entry name" value="Transferase(Phosphotransferase) domain 1"/>
    <property type="match status" value="1"/>
</dbReference>
<dbReference type="OrthoDB" id="4817at2759"/>